<dbReference type="InterPro" id="IPR011042">
    <property type="entry name" value="6-blade_b-propeller_TolB-like"/>
</dbReference>
<organism evidence="1 2">
    <name type="scientific">Mytilus edulis</name>
    <name type="common">Blue mussel</name>
    <dbReference type="NCBI Taxonomy" id="6550"/>
    <lineage>
        <taxon>Eukaryota</taxon>
        <taxon>Metazoa</taxon>
        <taxon>Spiralia</taxon>
        <taxon>Lophotrochozoa</taxon>
        <taxon>Mollusca</taxon>
        <taxon>Bivalvia</taxon>
        <taxon>Autobranchia</taxon>
        <taxon>Pteriomorphia</taxon>
        <taxon>Mytilida</taxon>
        <taxon>Mytiloidea</taxon>
        <taxon>Mytilidae</taxon>
        <taxon>Mytilinae</taxon>
        <taxon>Mytilus</taxon>
    </lineage>
</organism>
<sequence>MAQVLAEPGDVRHGFSYYTSFNHDFGRITGIAATRNGNILLCDYDNKNLILVDSSGNMLKKLNVDSEPYDLTITSQNIGFISLPNTRSVLQIDPDRMVILFKATCDDLHTNVLCVSAIPNTGEDVISNFACFLGIKRHGSFAQFPSLKDVTRKYVIDKQQGHLGSRYPFSIQHRVVKFHALDENAFFTCKGGQNYITYSHQNEFHGNITIATMDTPSDMCDDDYKHIYISGQESNNIHRLKWDGKVVLGLRVHVTNAQDWKVIDIPLDSKHGINKPVAMCFNKTYTKLYIVNEWGKLVLVFDVI</sequence>
<dbReference type="EC" id="2.3.1.-" evidence="1"/>
<dbReference type="GO" id="GO:0016746">
    <property type="term" value="F:acyltransferase activity"/>
    <property type="evidence" value="ECO:0007669"/>
    <property type="project" value="UniProtKB-KW"/>
</dbReference>
<protein>
    <submittedName>
        <fullName evidence="1">ESCO</fullName>
        <ecNumber evidence="1">2.3.1.-</ecNumber>
    </submittedName>
</protein>
<keyword evidence="1" id="KW-0012">Acyltransferase</keyword>
<dbReference type="Proteomes" id="UP000683360">
    <property type="component" value="Unassembled WGS sequence"/>
</dbReference>
<dbReference type="Gene3D" id="2.120.10.30">
    <property type="entry name" value="TolB, C-terminal domain"/>
    <property type="match status" value="1"/>
</dbReference>
<evidence type="ECO:0000313" key="1">
    <source>
        <dbReference type="EMBL" id="CAG2230941.1"/>
    </source>
</evidence>
<evidence type="ECO:0000313" key="2">
    <source>
        <dbReference type="Proteomes" id="UP000683360"/>
    </source>
</evidence>
<dbReference type="AlphaFoldDB" id="A0A8S3TBK6"/>
<keyword evidence="2" id="KW-1185">Reference proteome</keyword>
<comment type="caution">
    <text evidence="1">The sequence shown here is derived from an EMBL/GenBank/DDBJ whole genome shotgun (WGS) entry which is preliminary data.</text>
</comment>
<dbReference type="EMBL" id="CAJPWZ010002121">
    <property type="protein sequence ID" value="CAG2230941.1"/>
    <property type="molecule type" value="Genomic_DNA"/>
</dbReference>
<reference evidence="1" key="1">
    <citation type="submission" date="2021-03" db="EMBL/GenBank/DDBJ databases">
        <authorList>
            <person name="Bekaert M."/>
        </authorList>
    </citation>
    <scope>NUCLEOTIDE SEQUENCE</scope>
</reference>
<name>A0A8S3TBK6_MYTED</name>
<dbReference type="SUPFAM" id="SSF101898">
    <property type="entry name" value="NHL repeat"/>
    <property type="match status" value="1"/>
</dbReference>
<keyword evidence="1" id="KW-0808">Transferase</keyword>
<proteinExistence type="predicted"/>
<accession>A0A8S3TBK6</accession>
<dbReference type="OrthoDB" id="10300232at2759"/>
<gene>
    <name evidence="1" type="ORF">MEDL_43749</name>
</gene>